<dbReference type="EMBL" id="CAJVQA010012308">
    <property type="protein sequence ID" value="CAG8715582.1"/>
    <property type="molecule type" value="Genomic_DNA"/>
</dbReference>
<gene>
    <name evidence="3" type="ORF">CPELLU_LOCUS12574</name>
</gene>
<dbReference type="InterPro" id="IPR013866">
    <property type="entry name" value="Sphingolipid_d4-desaturase_N"/>
</dbReference>
<comment type="caution">
    <text evidence="3">The sequence shown here is derived from an EMBL/GenBank/DDBJ whole genome shotgun (WGS) entry which is preliminary data.</text>
</comment>
<dbReference type="AlphaFoldDB" id="A0A9N9NA96"/>
<dbReference type="GO" id="GO:0016020">
    <property type="term" value="C:membrane"/>
    <property type="evidence" value="ECO:0007669"/>
    <property type="project" value="GOC"/>
</dbReference>
<feature type="transmembrane region" description="Helical" evidence="1">
    <location>
        <begin position="233"/>
        <end position="254"/>
    </location>
</feature>
<dbReference type="InterPro" id="IPR005804">
    <property type="entry name" value="FA_desaturase_dom"/>
</dbReference>
<organism evidence="3 4">
    <name type="scientific">Cetraspora pellucida</name>
    <dbReference type="NCBI Taxonomy" id="1433469"/>
    <lineage>
        <taxon>Eukaryota</taxon>
        <taxon>Fungi</taxon>
        <taxon>Fungi incertae sedis</taxon>
        <taxon>Mucoromycota</taxon>
        <taxon>Glomeromycotina</taxon>
        <taxon>Glomeromycetes</taxon>
        <taxon>Diversisporales</taxon>
        <taxon>Gigasporaceae</taxon>
        <taxon>Cetraspora</taxon>
    </lineage>
</organism>
<keyword evidence="1" id="KW-0812">Transmembrane</keyword>
<reference evidence="3" key="1">
    <citation type="submission" date="2021-06" db="EMBL/GenBank/DDBJ databases">
        <authorList>
            <person name="Kallberg Y."/>
            <person name="Tangrot J."/>
            <person name="Rosling A."/>
        </authorList>
    </citation>
    <scope>NUCLEOTIDE SEQUENCE</scope>
    <source>
        <strain evidence="3">FL966</strain>
    </source>
</reference>
<dbReference type="Pfam" id="PF00487">
    <property type="entry name" value="FA_desaturase"/>
    <property type="match status" value="1"/>
</dbReference>
<dbReference type="OrthoDB" id="200948at2759"/>
<evidence type="ECO:0000256" key="1">
    <source>
        <dbReference type="SAM" id="Phobius"/>
    </source>
</evidence>
<dbReference type="PANTHER" id="PTHR12879:SF8">
    <property type="entry name" value="SPHINGOLIPID DELTA(4)-DESATURASE DES1"/>
    <property type="match status" value="1"/>
</dbReference>
<feature type="transmembrane region" description="Helical" evidence="1">
    <location>
        <begin position="96"/>
        <end position="116"/>
    </location>
</feature>
<dbReference type="PANTHER" id="PTHR12879">
    <property type="entry name" value="SPHINGOLIPID DELTA 4 DESATURASE/C-4 HYDROXYLASE PROTEIN DES2"/>
    <property type="match status" value="1"/>
</dbReference>
<feature type="domain" description="Sphingolipid delta4-desaturase N-terminal" evidence="2">
    <location>
        <begin position="29"/>
        <end position="67"/>
    </location>
</feature>
<name>A0A9N9NA96_9GLOM</name>
<keyword evidence="1" id="KW-0472">Membrane</keyword>
<keyword evidence="1" id="KW-1133">Transmembrane helix</keyword>
<evidence type="ECO:0000313" key="4">
    <source>
        <dbReference type="Proteomes" id="UP000789759"/>
    </source>
</evidence>
<proteinExistence type="predicted"/>
<dbReference type="GO" id="GO:0046513">
    <property type="term" value="P:ceramide biosynthetic process"/>
    <property type="evidence" value="ECO:0007669"/>
    <property type="project" value="TreeGrafter"/>
</dbReference>
<evidence type="ECO:0000313" key="3">
    <source>
        <dbReference type="EMBL" id="CAG8715582.1"/>
    </source>
</evidence>
<dbReference type="SMART" id="SM01269">
    <property type="entry name" value="Lipid_DES"/>
    <property type="match status" value="1"/>
</dbReference>
<dbReference type="Pfam" id="PF08557">
    <property type="entry name" value="Lipid_DES"/>
    <property type="match status" value="1"/>
</dbReference>
<keyword evidence="4" id="KW-1185">Reference proteome</keyword>
<accession>A0A9N9NA96</accession>
<protein>
    <submittedName>
        <fullName evidence="3">19102_t:CDS:1</fullName>
    </submittedName>
</protein>
<feature type="transmembrane region" description="Helical" evidence="1">
    <location>
        <begin position="175"/>
        <end position="196"/>
    </location>
</feature>
<dbReference type="Proteomes" id="UP000789759">
    <property type="component" value="Unassembled WGS sequence"/>
</dbReference>
<sequence length="358" mass="42444">MPSTNHEYNTVYDYRHPLYIGGWRRNIAYIDEDFINDNLDEPHMKRKITILSQYPEIKRLYGYDTITVDIAIVGVLVQVTAAYIFGRWLISGNLTMLITSFILGGTMTQIYSIIIHETAHCLAARTEFQNRIVGLIANIALPIPISMSFRRHHLKHHAFQGVEGIDPDLPSEWEKSFGCSTIFKLLWLFFYPIIYPIRNISIFKELEIWEYINVVFTLFTDIIIYNYCGYRGLLYLLMSLWFGFSIHPVAARYIQEHYTFDDGQETYSYYGILNKIFMNVGYHTEHHDFTNVPWTRLPEINKIATEYYENLSYHTSWFMVHWNFVMQRQFGMQSRVKRSFKAHKRGRKMLKNLKMPLT</sequence>
<dbReference type="GO" id="GO:0042284">
    <property type="term" value="F:sphingolipid delta-4 desaturase activity"/>
    <property type="evidence" value="ECO:0007669"/>
    <property type="project" value="TreeGrafter"/>
</dbReference>
<evidence type="ECO:0000259" key="2">
    <source>
        <dbReference type="SMART" id="SM01269"/>
    </source>
</evidence>
<feature type="transmembrane region" description="Helical" evidence="1">
    <location>
        <begin position="66"/>
        <end position="90"/>
    </location>
</feature>